<feature type="transmembrane region" description="Helical" evidence="8">
    <location>
        <begin position="21"/>
        <end position="39"/>
    </location>
</feature>
<evidence type="ECO:0000256" key="6">
    <source>
        <dbReference type="ARBA" id="ARBA00023186"/>
    </source>
</evidence>
<dbReference type="PANTHER" id="PTHR47529:SF1">
    <property type="entry name" value="PERIPLASMIC CHAPERONE PPID"/>
    <property type="match status" value="1"/>
</dbReference>
<evidence type="ECO:0000259" key="9">
    <source>
        <dbReference type="Pfam" id="PF13145"/>
    </source>
</evidence>
<reference evidence="10 11" key="1">
    <citation type="submission" date="2017-08" db="EMBL/GenBank/DDBJ databases">
        <title>Infants hospitalized years apart are colonized by the same room-sourced microbial strains.</title>
        <authorList>
            <person name="Brooks B."/>
            <person name="Olm M.R."/>
            <person name="Firek B.A."/>
            <person name="Baker R."/>
            <person name="Thomas B.C."/>
            <person name="Morowitz M.J."/>
            <person name="Banfield J.F."/>
        </authorList>
    </citation>
    <scope>NUCLEOTIDE SEQUENCE [LARGE SCALE GENOMIC DNA]</scope>
    <source>
        <strain evidence="10">S2_003_000_R2_11</strain>
    </source>
</reference>
<keyword evidence="2" id="KW-1003">Cell membrane</keyword>
<keyword evidence="10" id="KW-0413">Isomerase</keyword>
<dbReference type="GO" id="GO:0005886">
    <property type="term" value="C:plasma membrane"/>
    <property type="evidence" value="ECO:0007669"/>
    <property type="project" value="UniProtKB-SubCell"/>
</dbReference>
<accession>A0A2W5TUU9</accession>
<keyword evidence="4 8" id="KW-1133">Transmembrane helix</keyword>
<dbReference type="PANTHER" id="PTHR47529">
    <property type="entry name" value="PEPTIDYL-PROLYL CIS-TRANS ISOMERASE D"/>
    <property type="match status" value="1"/>
</dbReference>
<dbReference type="SUPFAM" id="SSF109998">
    <property type="entry name" value="Triger factor/SurA peptide-binding domain-like"/>
    <property type="match status" value="1"/>
</dbReference>
<name>A0A2W5TUU9_CERSP</name>
<keyword evidence="6" id="KW-0143">Chaperone</keyword>
<comment type="caution">
    <text evidence="10">The sequence shown here is derived from an EMBL/GenBank/DDBJ whole genome shotgun (WGS) entry which is preliminary data.</text>
</comment>
<proteinExistence type="inferred from homology"/>
<feature type="domain" description="PpiC" evidence="9">
    <location>
        <begin position="389"/>
        <end position="479"/>
    </location>
</feature>
<comment type="similarity">
    <text evidence="7">Belongs to the PpiD chaperone family.</text>
</comment>
<dbReference type="Gene3D" id="1.10.4030.10">
    <property type="entry name" value="Porin chaperone SurA, peptide-binding domain"/>
    <property type="match status" value="1"/>
</dbReference>
<dbReference type="InterPro" id="IPR052029">
    <property type="entry name" value="PpiD_chaperone"/>
</dbReference>
<feature type="domain" description="PpiC" evidence="9">
    <location>
        <begin position="256"/>
        <end position="373"/>
    </location>
</feature>
<evidence type="ECO:0000256" key="2">
    <source>
        <dbReference type="ARBA" id="ARBA00022475"/>
    </source>
</evidence>
<evidence type="ECO:0000256" key="3">
    <source>
        <dbReference type="ARBA" id="ARBA00022692"/>
    </source>
</evidence>
<evidence type="ECO:0000256" key="7">
    <source>
        <dbReference type="ARBA" id="ARBA00038408"/>
    </source>
</evidence>
<keyword evidence="5 8" id="KW-0472">Membrane</keyword>
<dbReference type="EMBL" id="QFQS01000001">
    <property type="protein sequence ID" value="PZQ99827.1"/>
    <property type="molecule type" value="Genomic_DNA"/>
</dbReference>
<evidence type="ECO:0000256" key="1">
    <source>
        <dbReference type="ARBA" id="ARBA00004401"/>
    </source>
</evidence>
<comment type="subcellular location">
    <subcellularLocation>
        <location evidence="1">Cell membrane</location>
        <topology evidence="1">Single-pass type II membrane protein</topology>
    </subcellularLocation>
</comment>
<dbReference type="GO" id="GO:0003755">
    <property type="term" value="F:peptidyl-prolyl cis-trans isomerase activity"/>
    <property type="evidence" value="ECO:0007669"/>
    <property type="project" value="InterPro"/>
</dbReference>
<evidence type="ECO:0000313" key="10">
    <source>
        <dbReference type="EMBL" id="PZQ99827.1"/>
    </source>
</evidence>
<evidence type="ECO:0000256" key="4">
    <source>
        <dbReference type="ARBA" id="ARBA00022989"/>
    </source>
</evidence>
<dbReference type="AlphaFoldDB" id="A0A2W5TUU9"/>
<protein>
    <submittedName>
        <fullName evidence="10">Peptidylprolyl isomerase</fullName>
    </submittedName>
</protein>
<sequence length="623" mass="66410">MAKSAKTEAAPKAKTKKGHVVLVWVLMAMLVAGLGGFGVTNFGGNVGNIAQVGDQDITVNQYARALEQEIQAFSAQVGQPVTKDEAFSIGLDRQVRQRLISQAALDNEAERIGISIGDERVAKEIMTVAAFKGPTGSFERDTYRFTLERNNMTEKEFEAGVRDDLSRSILQGSVASGFVAPKSMVDTLQNWLGEKRGFSLLRLTETDLATPLAQPTDADLKAFYDANGPMFTAPEAKRISYAALLPDMLTDSVQLDETALKQAYQDRITEFVQPERRLVERLVFPDDAAAAAAKAKLDAGATFETLVTDRGLQLTDVDMGEMSREDLGAAGDAVFALTEPGVVGPLPSDLGPALYRMNGILVAQETTFEEARETLVAEQSADAARREIADKTESIDDLLAGGATLEDLANEAGMQLGTIDYVPGADSPLSGYEAFRKAADAVKDGDFPELIQLDDGGIVAIRLDSVVPPTLKPFDTVRDQVVTAWQADALHKALVARANEAKTAVEGGESLGSFGIVETTASAGRDAFIEGAPADLITTVFQLKPGEMRVVDGPEFVALVRLDEVEATVTDGPDAEAMRNQLNTQVAQAIAQDAFGLFSSAVTAEAGITLNDAAISAVQAQLR</sequence>
<dbReference type="Proteomes" id="UP000248975">
    <property type="component" value="Unassembled WGS sequence"/>
</dbReference>
<evidence type="ECO:0000256" key="5">
    <source>
        <dbReference type="ARBA" id="ARBA00023136"/>
    </source>
</evidence>
<dbReference type="InterPro" id="IPR000297">
    <property type="entry name" value="PPIase_PpiC"/>
</dbReference>
<evidence type="ECO:0000313" key="11">
    <source>
        <dbReference type="Proteomes" id="UP000248975"/>
    </source>
</evidence>
<dbReference type="Pfam" id="PF13624">
    <property type="entry name" value="SurA_N_3"/>
    <property type="match status" value="1"/>
</dbReference>
<gene>
    <name evidence="10" type="ORF">DI533_04070</name>
</gene>
<keyword evidence="3 8" id="KW-0812">Transmembrane</keyword>
<dbReference type="Pfam" id="PF13145">
    <property type="entry name" value="Rotamase_2"/>
    <property type="match status" value="2"/>
</dbReference>
<organism evidence="10 11">
    <name type="scientific">Cereibacter sphaeroides</name>
    <name type="common">Rhodobacter sphaeroides</name>
    <dbReference type="NCBI Taxonomy" id="1063"/>
    <lineage>
        <taxon>Bacteria</taxon>
        <taxon>Pseudomonadati</taxon>
        <taxon>Pseudomonadota</taxon>
        <taxon>Alphaproteobacteria</taxon>
        <taxon>Rhodobacterales</taxon>
        <taxon>Paracoccaceae</taxon>
        <taxon>Cereibacter</taxon>
    </lineage>
</organism>
<dbReference type="InterPro" id="IPR027304">
    <property type="entry name" value="Trigger_fact/SurA_dom_sf"/>
</dbReference>
<evidence type="ECO:0000256" key="8">
    <source>
        <dbReference type="SAM" id="Phobius"/>
    </source>
</evidence>